<dbReference type="EMBL" id="CAJNOC010000377">
    <property type="protein sequence ID" value="CAF0752490.1"/>
    <property type="molecule type" value="Genomic_DNA"/>
</dbReference>
<name>A0A813PF03_9BILA</name>
<dbReference type="InterPro" id="IPR012617">
    <property type="entry name" value="AATF_C"/>
</dbReference>
<dbReference type="Pfam" id="PF13339">
    <property type="entry name" value="AATF-Che1"/>
    <property type="match status" value="1"/>
</dbReference>
<feature type="domain" description="Apoptosis-antagonizing transcription factor C-terminal" evidence="3">
    <location>
        <begin position="428"/>
        <end position="510"/>
    </location>
</feature>
<evidence type="ECO:0000259" key="3">
    <source>
        <dbReference type="Pfam" id="PF08164"/>
    </source>
</evidence>
<dbReference type="GO" id="GO:0006357">
    <property type="term" value="P:regulation of transcription by RNA polymerase II"/>
    <property type="evidence" value="ECO:0007669"/>
    <property type="project" value="TreeGrafter"/>
</dbReference>
<accession>A0A813PF03</accession>
<organism evidence="5 6">
    <name type="scientific">Brachionus calyciflorus</name>
    <dbReference type="NCBI Taxonomy" id="104777"/>
    <lineage>
        <taxon>Eukaryota</taxon>
        <taxon>Metazoa</taxon>
        <taxon>Spiralia</taxon>
        <taxon>Gnathifera</taxon>
        <taxon>Rotifera</taxon>
        <taxon>Eurotatoria</taxon>
        <taxon>Monogononta</taxon>
        <taxon>Pseudotrocha</taxon>
        <taxon>Ploima</taxon>
        <taxon>Brachionidae</taxon>
        <taxon>Brachionus</taxon>
    </lineage>
</organism>
<dbReference type="PANTHER" id="PTHR15565">
    <property type="entry name" value="AATF PROTEIN APOPTOSIS ANTAGONIZING TRANSCRIPTION FACTOR"/>
    <property type="match status" value="1"/>
</dbReference>
<proteinExistence type="inferred from homology"/>
<dbReference type="PANTHER" id="PTHR15565:SF0">
    <property type="entry name" value="PROTEIN AATF"/>
    <property type="match status" value="1"/>
</dbReference>
<comment type="caution">
    <text evidence="5">The sequence shown here is derived from an EMBL/GenBank/DDBJ whole genome shotgun (WGS) entry which is preliminary data.</text>
</comment>
<gene>
    <name evidence="5" type="ORF">OXX778_LOCUS3992</name>
</gene>
<feature type="compositionally biased region" description="Acidic residues" evidence="2">
    <location>
        <begin position="85"/>
        <end position="126"/>
    </location>
</feature>
<dbReference type="Pfam" id="PF08164">
    <property type="entry name" value="TRAUB"/>
    <property type="match status" value="1"/>
</dbReference>
<feature type="compositionally biased region" description="Acidic residues" evidence="2">
    <location>
        <begin position="271"/>
        <end position="297"/>
    </location>
</feature>
<evidence type="ECO:0008006" key="7">
    <source>
        <dbReference type="Google" id="ProtNLM"/>
    </source>
</evidence>
<dbReference type="GO" id="GO:0005730">
    <property type="term" value="C:nucleolus"/>
    <property type="evidence" value="ECO:0007669"/>
    <property type="project" value="TreeGrafter"/>
</dbReference>
<keyword evidence="6" id="KW-1185">Reference proteome</keyword>
<reference evidence="5" key="1">
    <citation type="submission" date="2021-02" db="EMBL/GenBank/DDBJ databases">
        <authorList>
            <person name="Nowell W R."/>
        </authorList>
    </citation>
    <scope>NUCLEOTIDE SEQUENCE</scope>
    <source>
        <strain evidence="5">Ploen Becks lab</strain>
    </source>
</reference>
<dbReference type="AlphaFoldDB" id="A0A813PF03"/>
<dbReference type="InterPro" id="IPR039223">
    <property type="entry name" value="AATF/Bfr2"/>
</dbReference>
<evidence type="ECO:0000256" key="2">
    <source>
        <dbReference type="SAM" id="MobiDB-lite"/>
    </source>
</evidence>
<feature type="domain" description="AATF leucine zipper-containing" evidence="4">
    <location>
        <begin position="148"/>
        <end position="350"/>
    </location>
</feature>
<protein>
    <recommendedName>
        <fullName evidence="7">Protein AATF</fullName>
    </recommendedName>
</protein>
<feature type="region of interest" description="Disordered" evidence="2">
    <location>
        <begin position="263"/>
        <end position="297"/>
    </location>
</feature>
<dbReference type="OrthoDB" id="5783963at2759"/>
<feature type="region of interest" description="Disordered" evidence="2">
    <location>
        <begin position="71"/>
        <end position="139"/>
    </location>
</feature>
<sequence>MSFNLKDELNKLSSTAPVLRDIEDFSDDETKAKVGEKTTEYEDELDFKAGDGNRRIRAAIGDLSEYGSKYKGKRISRKEMKGSDIESEEDEDEDEDEQVDEEEDDNFDNDDDDDEELEDDEEEELDEKPKKQKKQEPLKLSNFNQKEEIAKGLAVKNQLNFWDNLVESRVRLQNVLNTVNQYPQYDKFDKIIQNLSDDFKSSNDSLIKENQESIIKVMNQLIELQQRLVQRDPETNYVINDLKLNVNKSDDLDSKKEVKNLKRKRINSEGSNEEPEDQQDDEEDEDDEEIYSDTDEEMRAEEIKKAKKQKKLKNFHFTELKPEQFEDYLVKFNKSFQKYRDSTIQKWYDKTRLTTGKSFESLEKPILQQIEHILLDKDRIIRRTQLKRGQYKIIGKEDRAQEEENLDALKDRHLKDYDCEIFDDQDFYNQLLRELIERKSNNISDPIELSRKSIELQRLRSKNKKKVDTKASKGRKIKFDIHKPLVNFMAPIYRVTMSEEARNELYRSLFGGNQQQAEKAHNKNDDIDFSSLFKGF</sequence>
<evidence type="ECO:0000256" key="1">
    <source>
        <dbReference type="ARBA" id="ARBA00008966"/>
    </source>
</evidence>
<evidence type="ECO:0000259" key="4">
    <source>
        <dbReference type="Pfam" id="PF13339"/>
    </source>
</evidence>
<evidence type="ECO:0000313" key="6">
    <source>
        <dbReference type="Proteomes" id="UP000663879"/>
    </source>
</evidence>
<evidence type="ECO:0000313" key="5">
    <source>
        <dbReference type="EMBL" id="CAF0752490.1"/>
    </source>
</evidence>
<dbReference type="InterPro" id="IPR025160">
    <property type="entry name" value="AATF"/>
</dbReference>
<comment type="similarity">
    <text evidence="1">Belongs to the AATF family.</text>
</comment>
<dbReference type="Proteomes" id="UP000663879">
    <property type="component" value="Unassembled WGS sequence"/>
</dbReference>